<dbReference type="Proteomes" id="UP000315628">
    <property type="component" value="Unassembled WGS sequence"/>
</dbReference>
<dbReference type="GO" id="GO:0004534">
    <property type="term" value="F:5'-3' RNA exonuclease activity"/>
    <property type="evidence" value="ECO:0007669"/>
    <property type="project" value="TreeGrafter"/>
</dbReference>
<feature type="compositionally biased region" description="Basic and acidic residues" evidence="1">
    <location>
        <begin position="247"/>
        <end position="258"/>
    </location>
</feature>
<feature type="region of interest" description="Disordered" evidence="1">
    <location>
        <begin position="244"/>
        <end position="263"/>
    </location>
</feature>
<dbReference type="SMART" id="SM00481">
    <property type="entry name" value="POLIIIAc"/>
    <property type="match status" value="1"/>
</dbReference>
<comment type="caution">
    <text evidence="3">The sequence shown here is derived from an EMBL/GenBank/DDBJ whole genome shotgun (WGS) entry which is preliminary data.</text>
</comment>
<sequence>MIDLHTHSTVSDGTDPPAEVVRQAARAGVGTVALTDHDTTAGWPKAVQAAREEGIALVRGAELSTVHEGRSVHLLAYLFDPEHEGLSSEMALVVDDRLPRLRRMTELMAEDGIDITWQDVAARLGPGVTPGRPHLADALVAKGVVPDRSAAFADWLRNDSRYYVRHHALRTTDAIDLVGAAGGVPVVAHPFALRRSRGLTPPLVRDLAERGLAGIEVDHRDHDDDARATARALAAELDLIATGSSDFHGDGKPNRLGEHTTAPESLARIEELATSDVAVVR</sequence>
<evidence type="ECO:0000313" key="4">
    <source>
        <dbReference type="Proteomes" id="UP000315628"/>
    </source>
</evidence>
<dbReference type="InterPro" id="IPR003141">
    <property type="entry name" value="Pol/His_phosphatase_N"/>
</dbReference>
<dbReference type="InterPro" id="IPR004013">
    <property type="entry name" value="PHP_dom"/>
</dbReference>
<name>A0A560WI69_9MICO</name>
<dbReference type="Gene3D" id="3.20.20.140">
    <property type="entry name" value="Metal-dependent hydrolases"/>
    <property type="match status" value="1"/>
</dbReference>
<accession>A0A560WI69</accession>
<dbReference type="Gene3D" id="1.10.150.650">
    <property type="match status" value="1"/>
</dbReference>
<dbReference type="GO" id="GO:0035312">
    <property type="term" value="F:5'-3' DNA exonuclease activity"/>
    <property type="evidence" value="ECO:0007669"/>
    <property type="project" value="TreeGrafter"/>
</dbReference>
<dbReference type="InterPro" id="IPR052018">
    <property type="entry name" value="PHP_domain"/>
</dbReference>
<dbReference type="AlphaFoldDB" id="A0A560WI69"/>
<evidence type="ECO:0000259" key="2">
    <source>
        <dbReference type="SMART" id="SM00481"/>
    </source>
</evidence>
<dbReference type="PANTHER" id="PTHR42924:SF3">
    <property type="entry name" value="POLYMERASE_HISTIDINOL PHOSPHATASE N-TERMINAL DOMAIN-CONTAINING PROTEIN"/>
    <property type="match status" value="1"/>
</dbReference>
<organism evidence="3 4">
    <name type="scientific">Marihabitans asiaticum</name>
    <dbReference type="NCBI Taxonomy" id="415218"/>
    <lineage>
        <taxon>Bacteria</taxon>
        <taxon>Bacillati</taxon>
        <taxon>Actinomycetota</taxon>
        <taxon>Actinomycetes</taxon>
        <taxon>Micrococcales</taxon>
        <taxon>Intrasporangiaceae</taxon>
        <taxon>Marihabitans</taxon>
    </lineage>
</organism>
<dbReference type="InterPro" id="IPR016195">
    <property type="entry name" value="Pol/histidinol_Pase-like"/>
</dbReference>
<proteinExistence type="predicted"/>
<dbReference type="PANTHER" id="PTHR42924">
    <property type="entry name" value="EXONUCLEASE"/>
    <property type="match status" value="1"/>
</dbReference>
<keyword evidence="4" id="KW-1185">Reference proteome</keyword>
<dbReference type="EMBL" id="VIUW01000001">
    <property type="protein sequence ID" value="TWD17339.1"/>
    <property type="molecule type" value="Genomic_DNA"/>
</dbReference>
<gene>
    <name evidence="3" type="ORF">FB557_0906</name>
</gene>
<dbReference type="RefSeq" id="WP_144855897.1">
    <property type="nucleotide sequence ID" value="NZ_BAAAYT010000002.1"/>
</dbReference>
<dbReference type="OrthoDB" id="9804333at2"/>
<evidence type="ECO:0000313" key="3">
    <source>
        <dbReference type="EMBL" id="TWD17339.1"/>
    </source>
</evidence>
<protein>
    <recommendedName>
        <fullName evidence="2">Polymerase/histidinol phosphatase N-terminal domain-containing protein</fullName>
    </recommendedName>
</protein>
<dbReference type="Pfam" id="PF02811">
    <property type="entry name" value="PHP"/>
    <property type="match status" value="1"/>
</dbReference>
<feature type="domain" description="Polymerase/histidinol phosphatase N-terminal" evidence="2">
    <location>
        <begin position="2"/>
        <end position="67"/>
    </location>
</feature>
<evidence type="ECO:0000256" key="1">
    <source>
        <dbReference type="SAM" id="MobiDB-lite"/>
    </source>
</evidence>
<dbReference type="SUPFAM" id="SSF89550">
    <property type="entry name" value="PHP domain-like"/>
    <property type="match status" value="1"/>
</dbReference>
<reference evidence="3 4" key="1">
    <citation type="submission" date="2019-06" db="EMBL/GenBank/DDBJ databases">
        <title>Sequencing the genomes of 1000 actinobacteria strains.</title>
        <authorList>
            <person name="Klenk H.-P."/>
        </authorList>
    </citation>
    <scope>NUCLEOTIDE SEQUENCE [LARGE SCALE GENOMIC DNA]</scope>
    <source>
        <strain evidence="3 4">DSM 18935</strain>
    </source>
</reference>
<dbReference type="CDD" id="cd07438">
    <property type="entry name" value="PHP_HisPPase_AMP"/>
    <property type="match status" value="1"/>
</dbReference>